<dbReference type="PROSITE" id="PS50965">
    <property type="entry name" value="NERD"/>
    <property type="match status" value="1"/>
</dbReference>
<evidence type="ECO:0000313" key="3">
    <source>
        <dbReference type="Proteomes" id="UP000308230"/>
    </source>
</evidence>
<comment type="caution">
    <text evidence="2">The sequence shown here is derived from an EMBL/GenBank/DDBJ whole genome shotgun (WGS) entry which is preliminary data.</text>
</comment>
<organism evidence="2 3">
    <name type="scientific">Exobacillus caeni</name>
    <dbReference type="NCBI Taxonomy" id="2574798"/>
    <lineage>
        <taxon>Bacteria</taxon>
        <taxon>Bacillati</taxon>
        <taxon>Bacillota</taxon>
        <taxon>Bacilli</taxon>
        <taxon>Bacillales</taxon>
        <taxon>Guptibacillaceae</taxon>
        <taxon>Exobacillus</taxon>
    </lineage>
</organism>
<dbReference type="EMBL" id="SWLG01000002">
    <property type="protein sequence ID" value="TLS38613.1"/>
    <property type="molecule type" value="Genomic_DNA"/>
</dbReference>
<reference evidence="2 3" key="1">
    <citation type="submission" date="2019-04" db="EMBL/GenBank/DDBJ databases">
        <title>Bacillus caeni sp. nov., a bacterium isolated from mangrove sediment.</title>
        <authorList>
            <person name="Huang H."/>
            <person name="Mo K."/>
            <person name="Hu Y."/>
        </authorList>
    </citation>
    <scope>NUCLEOTIDE SEQUENCE [LARGE SCALE GENOMIC DNA]</scope>
    <source>
        <strain evidence="2 3">HB172195</strain>
    </source>
</reference>
<dbReference type="Proteomes" id="UP000308230">
    <property type="component" value="Unassembled WGS sequence"/>
</dbReference>
<sequence>MLLFLNFLKRKNKEENLKKQETQQTNQRIATRKGELGEYKIDLQLNQLPSEYRFLNDLLIKNPKAKSGYSQIDHVVITPYGIFTIETKNYQGTIYGQKDRKTWLVNGKFQMMNPFVQNYGHIKALESLLDKKHANVFISIVSFTKRCKLNVDVDYYKIASSDEIIVYDVELFKILQHKISVLQNKHKEPILSATDILTIYNAFSNAHVTDPKAIESHKEVLKSNSTKKQATCSKCKKPVSDNVKRFCLSNKKFKGKIY</sequence>
<name>A0A5R9FCL1_9BACL</name>
<accession>A0A5R9FCL1</accession>
<dbReference type="AlphaFoldDB" id="A0A5R9FCL1"/>
<keyword evidence="3" id="KW-1185">Reference proteome</keyword>
<feature type="domain" description="NERD" evidence="1">
    <location>
        <begin position="33"/>
        <end position="148"/>
    </location>
</feature>
<evidence type="ECO:0000313" key="2">
    <source>
        <dbReference type="EMBL" id="TLS38613.1"/>
    </source>
</evidence>
<proteinExistence type="predicted"/>
<dbReference type="OrthoDB" id="5782056at2"/>
<dbReference type="Pfam" id="PF08378">
    <property type="entry name" value="NERD"/>
    <property type="match status" value="1"/>
</dbReference>
<protein>
    <submittedName>
        <fullName evidence="2">NERD domain-containing protein</fullName>
    </submittedName>
</protein>
<evidence type="ECO:0000259" key="1">
    <source>
        <dbReference type="PROSITE" id="PS50965"/>
    </source>
</evidence>
<dbReference type="RefSeq" id="WP_138123341.1">
    <property type="nucleotide sequence ID" value="NZ_SWLG01000002.1"/>
</dbReference>
<gene>
    <name evidence="2" type="ORF">FCL54_03690</name>
</gene>
<dbReference type="InterPro" id="IPR011528">
    <property type="entry name" value="NERD"/>
</dbReference>